<proteinExistence type="predicted"/>
<comment type="caution">
    <text evidence="1">The sequence shown here is derived from an EMBL/GenBank/DDBJ whole genome shotgun (WGS) entry which is preliminary data.</text>
</comment>
<feature type="non-terminal residue" evidence="1">
    <location>
        <position position="133"/>
    </location>
</feature>
<dbReference type="AlphaFoldDB" id="X1M2L7"/>
<organism evidence="1">
    <name type="scientific">marine sediment metagenome</name>
    <dbReference type="NCBI Taxonomy" id="412755"/>
    <lineage>
        <taxon>unclassified sequences</taxon>
        <taxon>metagenomes</taxon>
        <taxon>ecological metagenomes</taxon>
    </lineage>
</organism>
<name>X1M2L7_9ZZZZ</name>
<sequence length="133" mass="13996">MGNDKKDTKALAGGAIVLSTAALITALTRKAKAAPPEDGIPPVIEVILEDVVKQALATIISQQADGLIALNTANQTLTTIATALGAEPPVVKERILEPFKYENETLQRGTPFAVYESKPGSGALIWAIFDVND</sequence>
<dbReference type="EMBL" id="BARV01006162">
    <property type="protein sequence ID" value="GAI08910.1"/>
    <property type="molecule type" value="Genomic_DNA"/>
</dbReference>
<reference evidence="1" key="1">
    <citation type="journal article" date="2014" name="Front. Microbiol.">
        <title>High frequency of phylogenetically diverse reductive dehalogenase-homologous genes in deep subseafloor sedimentary metagenomes.</title>
        <authorList>
            <person name="Kawai M."/>
            <person name="Futagami T."/>
            <person name="Toyoda A."/>
            <person name="Takaki Y."/>
            <person name="Nishi S."/>
            <person name="Hori S."/>
            <person name="Arai W."/>
            <person name="Tsubouchi T."/>
            <person name="Morono Y."/>
            <person name="Uchiyama I."/>
            <person name="Ito T."/>
            <person name="Fujiyama A."/>
            <person name="Inagaki F."/>
            <person name="Takami H."/>
        </authorList>
    </citation>
    <scope>NUCLEOTIDE SEQUENCE</scope>
    <source>
        <strain evidence="1">Expedition CK06-06</strain>
    </source>
</reference>
<accession>X1M2L7</accession>
<protein>
    <submittedName>
        <fullName evidence="1">Uncharacterized protein</fullName>
    </submittedName>
</protein>
<gene>
    <name evidence="1" type="ORF">S06H3_12599</name>
</gene>
<evidence type="ECO:0000313" key="1">
    <source>
        <dbReference type="EMBL" id="GAI08910.1"/>
    </source>
</evidence>